<dbReference type="Proteomes" id="UP000827721">
    <property type="component" value="Unassembled WGS sequence"/>
</dbReference>
<dbReference type="SUPFAM" id="SSF81383">
    <property type="entry name" value="F-box domain"/>
    <property type="match status" value="1"/>
</dbReference>
<evidence type="ECO:0000259" key="1">
    <source>
        <dbReference type="PROSITE" id="PS50181"/>
    </source>
</evidence>
<evidence type="ECO:0000313" key="2">
    <source>
        <dbReference type="EMBL" id="KAH7571402.1"/>
    </source>
</evidence>
<dbReference type="InterPro" id="IPR001810">
    <property type="entry name" value="F-box_dom"/>
</dbReference>
<accession>A0ABQ8I440</accession>
<dbReference type="InterPro" id="IPR036047">
    <property type="entry name" value="F-box-like_dom_sf"/>
</dbReference>
<protein>
    <recommendedName>
        <fullName evidence="1">F-box domain-containing protein</fullName>
    </recommendedName>
</protein>
<feature type="domain" description="F-box" evidence="1">
    <location>
        <begin position="4"/>
        <end position="50"/>
    </location>
</feature>
<sequence>MAMDAGMLSLPEDCIAAVISFTTPRDICRLSSVSSLFKSAAESDVVWDRFLTPEYLSVISGCGSSSLSMWSSKKELYLRACHNPVLIDEGKLSFWLDKRSGKKCYMISTRACKIEWGDTTIYWNWISLPEARFPEVAKLIDVCLFDIEGKINTSLLSPRTTYVAYLVFKPTGEEYGFEDCPIDATVGFVGSEGRKQTIYLDTDRGLIPWDAWEQVDHVPWHAGLFNPGEPITPSVPEEEEEEEEEEDHVFYVPSVRGDGWLETELGKFFYQGHEDGELEIIVMENLRLHWKSGLIFQGIEIRPKRSR</sequence>
<keyword evidence="3" id="KW-1185">Reference proteome</keyword>
<dbReference type="Pfam" id="PF00646">
    <property type="entry name" value="F-box"/>
    <property type="match status" value="1"/>
</dbReference>
<evidence type="ECO:0000313" key="3">
    <source>
        <dbReference type="Proteomes" id="UP000827721"/>
    </source>
</evidence>
<dbReference type="EMBL" id="JAFEMO010000004">
    <property type="protein sequence ID" value="KAH7571402.1"/>
    <property type="molecule type" value="Genomic_DNA"/>
</dbReference>
<organism evidence="2 3">
    <name type="scientific">Xanthoceras sorbifolium</name>
    <dbReference type="NCBI Taxonomy" id="99658"/>
    <lineage>
        <taxon>Eukaryota</taxon>
        <taxon>Viridiplantae</taxon>
        <taxon>Streptophyta</taxon>
        <taxon>Embryophyta</taxon>
        <taxon>Tracheophyta</taxon>
        <taxon>Spermatophyta</taxon>
        <taxon>Magnoliopsida</taxon>
        <taxon>eudicotyledons</taxon>
        <taxon>Gunneridae</taxon>
        <taxon>Pentapetalae</taxon>
        <taxon>rosids</taxon>
        <taxon>malvids</taxon>
        <taxon>Sapindales</taxon>
        <taxon>Sapindaceae</taxon>
        <taxon>Xanthoceroideae</taxon>
        <taxon>Xanthoceras</taxon>
    </lineage>
</organism>
<dbReference type="Pfam" id="PF14299">
    <property type="entry name" value="PP2"/>
    <property type="match status" value="1"/>
</dbReference>
<dbReference type="PROSITE" id="PS50181">
    <property type="entry name" value="FBOX"/>
    <property type="match status" value="1"/>
</dbReference>
<dbReference type="SMART" id="SM00256">
    <property type="entry name" value="FBOX"/>
    <property type="match status" value="1"/>
</dbReference>
<dbReference type="InterPro" id="IPR025886">
    <property type="entry name" value="PP2-like"/>
</dbReference>
<reference evidence="2 3" key="1">
    <citation type="submission" date="2021-02" db="EMBL/GenBank/DDBJ databases">
        <title>Plant Genome Project.</title>
        <authorList>
            <person name="Zhang R.-G."/>
        </authorList>
    </citation>
    <scope>NUCLEOTIDE SEQUENCE [LARGE SCALE GENOMIC DNA]</scope>
    <source>
        <tissue evidence="2">Leaves</tissue>
    </source>
</reference>
<name>A0ABQ8I440_9ROSI</name>
<dbReference type="Gene3D" id="1.20.1280.50">
    <property type="match status" value="1"/>
</dbReference>
<dbReference type="CDD" id="cd22162">
    <property type="entry name" value="F-box_AtSKIP3-like"/>
    <property type="match status" value="1"/>
</dbReference>
<gene>
    <name evidence="2" type="ORF">JRO89_XS04G0043600</name>
</gene>
<dbReference type="PANTHER" id="PTHR32278">
    <property type="entry name" value="F-BOX DOMAIN-CONTAINING PROTEIN"/>
    <property type="match status" value="1"/>
</dbReference>
<proteinExistence type="predicted"/>
<dbReference type="PANTHER" id="PTHR32278:SF111">
    <property type="entry name" value="F-BOX PROTEIN PP2-B12-RELATED"/>
    <property type="match status" value="1"/>
</dbReference>
<comment type="caution">
    <text evidence="2">The sequence shown here is derived from an EMBL/GenBank/DDBJ whole genome shotgun (WGS) entry which is preliminary data.</text>
</comment>